<dbReference type="OrthoDB" id="357521at2"/>
<dbReference type="Proteomes" id="UP000265801">
    <property type="component" value="Unassembled WGS sequence"/>
</dbReference>
<dbReference type="RefSeq" id="WP_119546969.1">
    <property type="nucleotide sequence ID" value="NZ_QXIR01000013.1"/>
</dbReference>
<dbReference type="InterPro" id="IPR021062">
    <property type="entry name" value="ArAE_1_C"/>
</dbReference>
<feature type="transmembrane region" description="Helical" evidence="6">
    <location>
        <begin position="12"/>
        <end position="41"/>
    </location>
</feature>
<evidence type="ECO:0000256" key="6">
    <source>
        <dbReference type="SAM" id="Phobius"/>
    </source>
</evidence>
<protein>
    <submittedName>
        <fullName evidence="8">Aromatic acid exporter family protein</fullName>
    </submittedName>
</protein>
<dbReference type="Pfam" id="PF06081">
    <property type="entry name" value="ArAE_1"/>
    <property type="match status" value="1"/>
</dbReference>
<dbReference type="EMBL" id="QXIR01000013">
    <property type="protein sequence ID" value="RIW33611.1"/>
    <property type="molecule type" value="Genomic_DNA"/>
</dbReference>
<dbReference type="GO" id="GO:0005886">
    <property type="term" value="C:plasma membrane"/>
    <property type="evidence" value="ECO:0007669"/>
    <property type="project" value="UniProtKB-SubCell"/>
</dbReference>
<keyword evidence="3 6" id="KW-0812">Transmembrane</keyword>
<evidence type="ECO:0000256" key="1">
    <source>
        <dbReference type="ARBA" id="ARBA00004651"/>
    </source>
</evidence>
<dbReference type="InterPro" id="IPR052984">
    <property type="entry name" value="UPF0421"/>
</dbReference>
<feature type="transmembrane region" description="Helical" evidence="6">
    <location>
        <begin position="78"/>
        <end position="108"/>
    </location>
</feature>
<keyword evidence="5 6" id="KW-0472">Membrane</keyword>
<dbReference type="AlphaFoldDB" id="A0A3A1QXT7"/>
<keyword evidence="9" id="KW-1185">Reference proteome</keyword>
<dbReference type="Gene3D" id="1.20.120.940">
    <property type="entry name" value="Putative aromatic acid exporter, C-terminal domain"/>
    <property type="match status" value="1"/>
</dbReference>
<keyword evidence="4 6" id="KW-1133">Transmembrane helix</keyword>
<reference evidence="8 9" key="1">
    <citation type="submission" date="2018-09" db="EMBL/GenBank/DDBJ databases">
        <title>Bacillus saliacetes sp. nov., isolated from Thai shrimp paste (Ka-pi).</title>
        <authorList>
            <person name="Daroonpunt R."/>
            <person name="Tanasupawat S."/>
            <person name="Yiamsombut S."/>
        </authorList>
    </citation>
    <scope>NUCLEOTIDE SEQUENCE [LARGE SCALE GENOMIC DNA]</scope>
    <source>
        <strain evidence="8 9">SKP7-4</strain>
    </source>
</reference>
<evidence type="ECO:0000313" key="8">
    <source>
        <dbReference type="EMBL" id="RIW33611.1"/>
    </source>
</evidence>
<comment type="caution">
    <text evidence="8">The sequence shown here is derived from an EMBL/GenBank/DDBJ whole genome shotgun (WGS) entry which is preliminary data.</text>
</comment>
<organism evidence="8 9">
    <name type="scientific">Bacillus salacetis</name>
    <dbReference type="NCBI Taxonomy" id="2315464"/>
    <lineage>
        <taxon>Bacteria</taxon>
        <taxon>Bacillati</taxon>
        <taxon>Bacillota</taxon>
        <taxon>Bacilli</taxon>
        <taxon>Bacillales</taxon>
        <taxon>Bacillaceae</taxon>
        <taxon>Bacillus</taxon>
    </lineage>
</organism>
<evidence type="ECO:0000313" key="9">
    <source>
        <dbReference type="Proteomes" id="UP000265801"/>
    </source>
</evidence>
<keyword evidence="2" id="KW-1003">Cell membrane</keyword>
<feature type="transmembrane region" description="Helical" evidence="6">
    <location>
        <begin position="53"/>
        <end position="72"/>
    </location>
</feature>
<dbReference type="PANTHER" id="PTHR40064">
    <property type="entry name" value="MEMBRANE PROTEIN-RELATED"/>
    <property type="match status" value="1"/>
</dbReference>
<name>A0A3A1QXT7_9BACI</name>
<accession>A0A3A1QXT7</accession>
<feature type="domain" description="Putative aromatic acid exporter C-terminal" evidence="7">
    <location>
        <begin position="146"/>
        <end position="311"/>
    </location>
</feature>
<dbReference type="InterPro" id="IPR010343">
    <property type="entry name" value="ArAE_1"/>
</dbReference>
<dbReference type="Pfam" id="PF11728">
    <property type="entry name" value="ArAE_1_C"/>
    <property type="match status" value="1"/>
</dbReference>
<evidence type="ECO:0000259" key="7">
    <source>
        <dbReference type="Pfam" id="PF11728"/>
    </source>
</evidence>
<sequence length="330" mass="37864">MFRIGYRTAKTAVGTAVAILVAQWFGLENFASAGILTILCIQDTKKKSLKAAWSRFLACVLAMVFASVLFELLTYHPIIIGVLLLFFIPVTVMLKITQGIVTSSVIILHVYSANDVTADLIVNELGIIAVGIGIALLANLYMPSVEKKLAAYQEQVEENFHRIFTEIVRYLRTNEDRGWAGKEITELETLLNEAKTLAFKDVENHFLRHENLYYLYFKMREKQFDILQRLLPLVTSISLKVEQGKMVADFMEELSEHIHPGNTALLYLKKLYDMRVKFEEMELPQTREEFEARAALFQFLREMEDYLLIKSSFKGIKSRRENEMEVGEAN</sequence>
<evidence type="ECO:0000256" key="3">
    <source>
        <dbReference type="ARBA" id="ARBA00022692"/>
    </source>
</evidence>
<evidence type="ECO:0000256" key="5">
    <source>
        <dbReference type="ARBA" id="ARBA00023136"/>
    </source>
</evidence>
<feature type="transmembrane region" description="Helical" evidence="6">
    <location>
        <begin position="120"/>
        <end position="142"/>
    </location>
</feature>
<proteinExistence type="predicted"/>
<dbReference type="InterPro" id="IPR038323">
    <property type="entry name" value="ArAE_1_C_sf"/>
</dbReference>
<comment type="subcellular location">
    <subcellularLocation>
        <location evidence="1">Cell membrane</location>
        <topology evidence="1">Multi-pass membrane protein</topology>
    </subcellularLocation>
</comment>
<evidence type="ECO:0000256" key="2">
    <source>
        <dbReference type="ARBA" id="ARBA00022475"/>
    </source>
</evidence>
<evidence type="ECO:0000256" key="4">
    <source>
        <dbReference type="ARBA" id="ARBA00022989"/>
    </source>
</evidence>
<dbReference type="PANTHER" id="PTHR40064:SF1">
    <property type="entry name" value="MEMBRANE PROTEIN"/>
    <property type="match status" value="1"/>
</dbReference>
<gene>
    <name evidence="8" type="ORF">D3H55_11055</name>
</gene>